<evidence type="ECO:0000313" key="5">
    <source>
        <dbReference type="EMBL" id="KAA0164622.1"/>
    </source>
</evidence>
<evidence type="ECO:0000313" key="4">
    <source>
        <dbReference type="EMBL" id="KAA0162634.1"/>
    </source>
</evidence>
<dbReference type="InterPro" id="IPR047803">
    <property type="entry name" value="DCD1A/B-like"/>
</dbReference>
<dbReference type="EMBL" id="VLTN01000017">
    <property type="protein sequence ID" value="KAA0153182.1"/>
    <property type="molecule type" value="Genomic_DNA"/>
</dbReference>
<dbReference type="OMA" id="MIRRIHM"/>
<dbReference type="EMBL" id="VLTL01000011">
    <property type="protein sequence ID" value="KAA0170713.1"/>
    <property type="molecule type" value="Genomic_DNA"/>
</dbReference>
<organism evidence="3 8">
    <name type="scientific">Cafeteria roenbergensis</name>
    <name type="common">Marine flagellate</name>
    <dbReference type="NCBI Taxonomy" id="33653"/>
    <lineage>
        <taxon>Eukaryota</taxon>
        <taxon>Sar</taxon>
        <taxon>Stramenopiles</taxon>
        <taxon>Bigyra</taxon>
        <taxon>Opalozoa</taxon>
        <taxon>Bicosoecida</taxon>
        <taxon>Cafeteriaceae</taxon>
        <taxon>Cafeteria</taxon>
    </lineage>
</organism>
<dbReference type="Proteomes" id="UP000323011">
    <property type="component" value="Unassembled WGS sequence"/>
</dbReference>
<dbReference type="OrthoDB" id="189997at2759"/>
<dbReference type="Proteomes" id="UP000324907">
    <property type="component" value="Unassembled WGS sequence"/>
</dbReference>
<evidence type="ECO:0000313" key="8">
    <source>
        <dbReference type="Proteomes" id="UP000323011"/>
    </source>
</evidence>
<reference evidence="2" key="2">
    <citation type="submission" date="2021-01" db="EMBL/GenBank/DDBJ databases">
        <authorList>
            <person name="Corre E."/>
            <person name="Pelletier E."/>
            <person name="Niang G."/>
            <person name="Scheremetjew M."/>
            <person name="Finn R."/>
            <person name="Kale V."/>
            <person name="Holt S."/>
            <person name="Cochrane G."/>
            <person name="Meng A."/>
            <person name="Brown T."/>
            <person name="Cohen L."/>
        </authorList>
    </citation>
    <scope>NUCLEOTIDE SEQUENCE</scope>
    <source>
        <strain evidence="2">E4-10</strain>
    </source>
</reference>
<dbReference type="InterPro" id="IPR047794">
    <property type="entry name" value="C45_proenzyme-like"/>
</dbReference>
<dbReference type="EMBL" id="VLTO01000100">
    <property type="protein sequence ID" value="KAA0164622.1"/>
    <property type="molecule type" value="Genomic_DNA"/>
</dbReference>
<dbReference type="EMBL" id="HBET01020610">
    <property type="protein sequence ID" value="CAD8569639.1"/>
    <property type="molecule type" value="Transcribed_RNA"/>
</dbReference>
<evidence type="ECO:0008006" key="11">
    <source>
        <dbReference type="Google" id="ProtNLM"/>
    </source>
</evidence>
<protein>
    <recommendedName>
        <fullName evidence="11">Acid ceramidase N-terminal domain-containing protein</fullName>
    </recommendedName>
</protein>
<dbReference type="AlphaFoldDB" id="A0A5A8CJF5"/>
<sequence length="442" mass="48681">MLRIAAALAICAALASSAGAAYCHGKPNPNAQPNLYDINEDAPVPVRTHANGKAFRAGKPGFDFWVIHVWGTPYERGLAQGQMMKEEASAMVNGVWKFMQEQVEDAISGLPTWFREWIAQVGLEVALDLTRDLTEDFTPQRYYDEMRGLADGAGVDYETVVRIHLIGELTKGDCSLFGAWGQATPDGNMLQLRALDWNTDDVFRNQSAVLVEHPTGDESDGSHPFASVGFVGWLGVLSGYSSQKLAVSEIGIAFPDASFGEESREGVPFTFLLRSILESDDSLTAATHRIKTANRTCDLVLAVGDGKQPGPESFRAFEYSASVAINMTDYNMAPNNDTWHPKMKDVAYLGMDWDCPGYNAVLHRQLATSYRNITAATTIRDIVPIVQTGDTHVAVYDFAREHMYVSFMRHANSTVGPDSAYDRQFTRLDMPSLFNEPRPTSA</sequence>
<keyword evidence="1" id="KW-0732">Signal</keyword>
<evidence type="ECO:0000313" key="6">
    <source>
        <dbReference type="EMBL" id="KAA0170713.1"/>
    </source>
</evidence>
<dbReference type="PANTHER" id="PTHR35190:SF2">
    <property type="entry name" value="PROTEIN DCD1B"/>
    <property type="match status" value="1"/>
</dbReference>
<dbReference type="EMBL" id="VLTM01000026">
    <property type="protein sequence ID" value="KAA0162634.1"/>
    <property type="molecule type" value="Genomic_DNA"/>
</dbReference>
<dbReference type="Proteomes" id="UP000325113">
    <property type="component" value="Unassembled WGS sequence"/>
</dbReference>
<evidence type="ECO:0000313" key="2">
    <source>
        <dbReference type="EMBL" id="CAD8569639.1"/>
    </source>
</evidence>
<evidence type="ECO:0000313" key="9">
    <source>
        <dbReference type="Proteomes" id="UP000324907"/>
    </source>
</evidence>
<dbReference type="PANTHER" id="PTHR35190">
    <property type="entry name" value="PROTEIN DCD1B"/>
    <property type="match status" value="1"/>
</dbReference>
<dbReference type="Gene3D" id="3.60.60.10">
    <property type="entry name" value="Penicillin V Acylase, Chain A"/>
    <property type="match status" value="1"/>
</dbReference>
<dbReference type="Proteomes" id="UP000322899">
    <property type="component" value="Unassembled WGS sequence"/>
</dbReference>
<keyword evidence="8" id="KW-1185">Reference proteome</keyword>
<name>A0A5A8CJF5_CAFRO</name>
<evidence type="ECO:0000313" key="7">
    <source>
        <dbReference type="Proteomes" id="UP000322899"/>
    </source>
</evidence>
<proteinExistence type="predicted"/>
<dbReference type="NCBIfam" id="NF040521">
    <property type="entry name" value="C45_proenzyme"/>
    <property type="match status" value="1"/>
</dbReference>
<evidence type="ECO:0000313" key="3">
    <source>
        <dbReference type="EMBL" id="KAA0153182.1"/>
    </source>
</evidence>
<accession>A0A5A8CJF5</accession>
<dbReference type="Gene3D" id="1.10.10.2120">
    <property type="match status" value="1"/>
</dbReference>
<feature type="chain" id="PRO_5036136760" description="Acid ceramidase N-terminal domain-containing protein" evidence="1">
    <location>
        <begin position="21"/>
        <end position="442"/>
    </location>
</feature>
<evidence type="ECO:0000256" key="1">
    <source>
        <dbReference type="SAM" id="SignalP"/>
    </source>
</evidence>
<evidence type="ECO:0000313" key="10">
    <source>
        <dbReference type="Proteomes" id="UP000325113"/>
    </source>
</evidence>
<reference evidence="7 8" key="1">
    <citation type="submission" date="2019-07" db="EMBL/GenBank/DDBJ databases">
        <title>Genomes of Cafeteria roenbergensis.</title>
        <authorList>
            <person name="Fischer M.G."/>
            <person name="Hackl T."/>
            <person name="Roman M."/>
        </authorList>
    </citation>
    <scope>NUCLEOTIDE SEQUENCE [LARGE SCALE GENOMIC DNA]</scope>
    <source>
        <strain evidence="3 8">BVI</strain>
        <strain evidence="4 10">Cflag</strain>
        <strain evidence="5 7">E4-10P</strain>
        <strain evidence="6 9">RCC970-E3</strain>
    </source>
</reference>
<feature type="signal peptide" evidence="1">
    <location>
        <begin position="1"/>
        <end position="20"/>
    </location>
</feature>
<gene>
    <name evidence="2" type="ORF">CROE0942_LOCUS14019</name>
    <name evidence="5" type="ORF">FNF27_07763</name>
    <name evidence="6" type="ORF">FNF28_01257</name>
    <name evidence="3" type="ORF">FNF29_03370</name>
    <name evidence="4" type="ORF">FNF31_03162</name>
</gene>